<dbReference type="Proteomes" id="UP000008460">
    <property type="component" value="Chromosome"/>
</dbReference>
<dbReference type="eggNOG" id="ENOG50349Z1">
    <property type="taxonomic scope" value="Bacteria"/>
</dbReference>
<protein>
    <recommendedName>
        <fullName evidence="4">Periplasmic copper-binding protein NosD beta helix domain-containing protein</fullName>
    </recommendedName>
</protein>
<evidence type="ECO:0000256" key="1">
    <source>
        <dbReference type="SAM" id="SignalP"/>
    </source>
</evidence>
<keyword evidence="3" id="KW-1185">Reference proteome</keyword>
<keyword evidence="1" id="KW-0732">Signal</keyword>
<accession>F4H1P6</accession>
<dbReference type="RefSeq" id="WP_013772490.1">
    <property type="nucleotide sequence ID" value="NC_015514.1"/>
</dbReference>
<evidence type="ECO:0000313" key="2">
    <source>
        <dbReference type="EMBL" id="AEE47466.1"/>
    </source>
</evidence>
<dbReference type="Gene3D" id="2.160.20.10">
    <property type="entry name" value="Single-stranded right-handed beta-helix, Pectin lyase-like"/>
    <property type="match status" value="1"/>
</dbReference>
<dbReference type="InterPro" id="IPR011050">
    <property type="entry name" value="Pectin_lyase_fold/virulence"/>
</dbReference>
<dbReference type="AlphaFoldDB" id="F4H1P6"/>
<feature type="chain" id="PRO_5003310840" description="Periplasmic copper-binding protein NosD beta helix domain-containing protein" evidence="1">
    <location>
        <begin position="26"/>
        <end position="361"/>
    </location>
</feature>
<feature type="signal peptide" evidence="1">
    <location>
        <begin position="1"/>
        <end position="25"/>
    </location>
</feature>
<dbReference type="SUPFAM" id="SSF51126">
    <property type="entry name" value="Pectin lyase-like"/>
    <property type="match status" value="1"/>
</dbReference>
<sequence length="361" mass="37476">MRRTWRTAAAALALAVVVTTGQAVAAAARPPGVACGDVLTGDVRLTRSLHCTTSPGLTLAAGASLDLGGHSLVGPGTGVAVVTDPTAPTTLRNGTVRGWDAGVRRAVEDEPTTAPLVVDRLVVRDTGTGLGVELGATLDVRRSRFVGNGTAVSGFYGTVDVADSVFVGNQVGASVSQGRLTVTGSRFTDDVFALDCGECALTLARSTVTGSDRAVYGYGSGGARIEDNVFTRNRVVLSSEWSGTPDQVLRNRFADNDVAVEALVPMHLEGNVFVRNRLAVHSDDHERGYFAEPVLTLVDNRFDRNGDAVYTTFPATLQGTVAVRSTGYGIYAPLATDLGGNVAYGNGTEPQCTGVVCAGRS</sequence>
<name>F4H1P6_CELFA</name>
<organism evidence="2 3">
    <name type="scientific">Cellulomonas fimi (strain ATCC 484 / DSM 20113 / JCM 1341 / CCUG 24087 / LMG 16345 / NBRC 15513 / NCIMB 8980 / NCTC 7547 / NRS-133)</name>
    <dbReference type="NCBI Taxonomy" id="590998"/>
    <lineage>
        <taxon>Bacteria</taxon>
        <taxon>Bacillati</taxon>
        <taxon>Actinomycetota</taxon>
        <taxon>Actinomycetes</taxon>
        <taxon>Micrococcales</taxon>
        <taxon>Cellulomonadaceae</taxon>
        <taxon>Cellulomonas</taxon>
    </lineage>
</organism>
<dbReference type="STRING" id="590998.Celf_3353"/>
<reference evidence="2 3" key="1">
    <citation type="submission" date="2011-04" db="EMBL/GenBank/DDBJ databases">
        <title>Complete sequence of Cellulomonas fimi ATCC 484.</title>
        <authorList>
            <consortium name="US DOE Joint Genome Institute"/>
            <person name="Lucas S."/>
            <person name="Han J."/>
            <person name="Lapidus A."/>
            <person name="Cheng J.-F."/>
            <person name="Goodwin L."/>
            <person name="Pitluck S."/>
            <person name="Peters L."/>
            <person name="Chertkov O."/>
            <person name="Detter J.C."/>
            <person name="Han C."/>
            <person name="Tapia R."/>
            <person name="Land M."/>
            <person name="Hauser L."/>
            <person name="Kyrpides N."/>
            <person name="Ivanova N."/>
            <person name="Ovchinnikova G."/>
            <person name="Pagani I."/>
            <person name="Mead D."/>
            <person name="Brumm P."/>
            <person name="Woyke T."/>
        </authorList>
    </citation>
    <scope>NUCLEOTIDE SEQUENCE [LARGE SCALE GENOMIC DNA]</scope>
    <source>
        <strain evidence="3">ATCC 484 / DSM 20113 / JCM 1341 / NBRC 15513 / NCIMB 8980 / NCTC 7547</strain>
    </source>
</reference>
<dbReference type="InterPro" id="IPR012334">
    <property type="entry name" value="Pectin_lyas_fold"/>
</dbReference>
<gene>
    <name evidence="2" type="ordered locus">Celf_3353</name>
</gene>
<dbReference type="KEGG" id="cfi:Celf_3353"/>
<proteinExistence type="predicted"/>
<dbReference type="EMBL" id="CP002666">
    <property type="protein sequence ID" value="AEE47466.1"/>
    <property type="molecule type" value="Genomic_DNA"/>
</dbReference>
<evidence type="ECO:0000313" key="3">
    <source>
        <dbReference type="Proteomes" id="UP000008460"/>
    </source>
</evidence>
<evidence type="ECO:0008006" key="4">
    <source>
        <dbReference type="Google" id="ProtNLM"/>
    </source>
</evidence>
<dbReference type="HOGENOM" id="CLU_766605_0_0_11"/>